<proteinExistence type="predicted"/>
<sequence>MNKRGLEPPSGAFLTHEDFKLAKPLSSDLGSIDTVDNSAIYNPDLCEEDIISLFISIKQTDLMKANTIRWFTGLLYD</sequence>
<dbReference type="AlphaFoldDB" id="A0A183VH56"/>
<organism evidence="2 3">
    <name type="scientific">Toxocara canis</name>
    <name type="common">Canine roundworm</name>
    <dbReference type="NCBI Taxonomy" id="6265"/>
    <lineage>
        <taxon>Eukaryota</taxon>
        <taxon>Metazoa</taxon>
        <taxon>Ecdysozoa</taxon>
        <taxon>Nematoda</taxon>
        <taxon>Chromadorea</taxon>
        <taxon>Rhabditida</taxon>
        <taxon>Spirurina</taxon>
        <taxon>Ascaridomorpha</taxon>
        <taxon>Ascaridoidea</taxon>
        <taxon>Toxocaridae</taxon>
        <taxon>Toxocara</taxon>
    </lineage>
</organism>
<reference evidence="1 2" key="2">
    <citation type="submission" date="2018-11" db="EMBL/GenBank/DDBJ databases">
        <authorList>
            <consortium name="Pathogen Informatics"/>
        </authorList>
    </citation>
    <scope>NUCLEOTIDE SEQUENCE [LARGE SCALE GENOMIC DNA]</scope>
</reference>
<evidence type="ECO:0000313" key="2">
    <source>
        <dbReference type="Proteomes" id="UP000050794"/>
    </source>
</evidence>
<accession>A0A183VH56</accession>
<evidence type="ECO:0000313" key="3">
    <source>
        <dbReference type="WBParaSite" id="TCNE_0002008001-mRNA-1"/>
    </source>
</evidence>
<gene>
    <name evidence="1" type="ORF">TCNE_LOCUS20076</name>
</gene>
<dbReference type="Proteomes" id="UP000050794">
    <property type="component" value="Unassembled WGS sequence"/>
</dbReference>
<dbReference type="WBParaSite" id="TCNE_0002008001-mRNA-1">
    <property type="protein sequence ID" value="TCNE_0002008001-mRNA-1"/>
    <property type="gene ID" value="TCNE_0002008001"/>
</dbReference>
<keyword evidence="2" id="KW-1185">Reference proteome</keyword>
<reference evidence="3" key="1">
    <citation type="submission" date="2016-06" db="UniProtKB">
        <authorList>
            <consortium name="WormBaseParasite"/>
        </authorList>
    </citation>
    <scope>IDENTIFICATION</scope>
</reference>
<dbReference type="EMBL" id="UYWY01028177">
    <property type="protein sequence ID" value="VDM51397.1"/>
    <property type="molecule type" value="Genomic_DNA"/>
</dbReference>
<name>A0A183VH56_TOXCA</name>
<protein>
    <submittedName>
        <fullName evidence="1 3">Uncharacterized protein</fullName>
    </submittedName>
</protein>
<evidence type="ECO:0000313" key="1">
    <source>
        <dbReference type="EMBL" id="VDM51397.1"/>
    </source>
</evidence>